<reference evidence="3 4" key="1">
    <citation type="journal article" date="2012" name="J. Bacteriol.">
        <title>Genome Sequence of the Filamentous Bacterium Fibrisoma limi BUZ 3T.</title>
        <authorList>
            <person name="Filippini M."/>
            <person name="Qi W."/>
            <person name="Jaenicke S."/>
            <person name="Goesmann A."/>
            <person name="Smits T.H."/>
            <person name="Bagheri H.C."/>
        </authorList>
    </citation>
    <scope>NUCLEOTIDE SEQUENCE [LARGE SCALE GENOMIC DNA]</scope>
    <source>
        <strain evidence="4">BUZ 3T</strain>
    </source>
</reference>
<dbReference type="Gene3D" id="3.40.50.150">
    <property type="entry name" value="Vaccinia Virus protein VP39"/>
    <property type="match status" value="1"/>
</dbReference>
<comment type="caution">
    <text evidence="3">The sequence shown here is derived from an EMBL/GenBank/DDBJ whole genome shotgun (WGS) entry which is preliminary data.</text>
</comment>
<feature type="domain" description="PG-1098 ferredoxin-like" evidence="2">
    <location>
        <begin position="264"/>
        <end position="307"/>
    </location>
</feature>
<dbReference type="Proteomes" id="UP000009309">
    <property type="component" value="Unassembled WGS sequence"/>
</dbReference>
<dbReference type="Pfam" id="PF22013">
    <property type="entry name" value="PG_1098_Fer"/>
    <property type="match status" value="1"/>
</dbReference>
<dbReference type="InterPro" id="IPR041497">
    <property type="entry name" value="Thump-like"/>
</dbReference>
<dbReference type="InterPro" id="IPR029063">
    <property type="entry name" value="SAM-dependent_MTases_sf"/>
</dbReference>
<dbReference type="STRING" id="1185876.BN8_02431"/>
<evidence type="ECO:0000259" key="1">
    <source>
        <dbReference type="Pfam" id="PF18096"/>
    </source>
</evidence>
<sequence>MTADVRQLMLRPPRTGDIRNLVAQIAARQKARDKLPTWFGNDTLIFPPSVSVEQASSERTALYKASLVGGDSLLDLTGGMGVDTWAFARRVKQVLYVEQRAELAALAVYNLPKLGLTNVQVYNEDGLNFLNAFNGRADWIYLDPARRDDRGGRVVRLEDCLPNVLAPGVLAGLLAKCGRLFLKTSPLLDLEATIRQIGQVEVVHIVALQGEVKEVLFVIGQTVIPLEEVEVNAVNLTINKEVKLAFTIGEERRAAVILGDPEQYIYEPNAAILKAGAFRLIAHRFRLKKLAPHSHLYTSQEPENDFPGRVFELVASCKPDRKALRALLPDLQANLTVRNFPQPVDALRKQLGLREGGSVYIFATTLQNGEKRLLITRKAVDSP</sequence>
<dbReference type="InterPro" id="IPR054168">
    <property type="entry name" value="PG_1098_Fer"/>
</dbReference>
<dbReference type="Gene3D" id="1.10.10.1110">
    <property type="entry name" value="Methyltransferase PG1098, N-terminal domain"/>
    <property type="match status" value="1"/>
</dbReference>
<dbReference type="EMBL" id="CAIT01000006">
    <property type="protein sequence ID" value="CCH53341.1"/>
    <property type="molecule type" value="Genomic_DNA"/>
</dbReference>
<evidence type="ECO:0000313" key="3">
    <source>
        <dbReference type="EMBL" id="CCH53341.1"/>
    </source>
</evidence>
<dbReference type="Pfam" id="PF18096">
    <property type="entry name" value="Thump_like"/>
    <property type="match status" value="1"/>
</dbReference>
<gene>
    <name evidence="3" type="ORF">BN8_02431</name>
</gene>
<evidence type="ECO:0000259" key="2">
    <source>
        <dbReference type="Pfam" id="PF22013"/>
    </source>
</evidence>
<feature type="domain" description="THUMP-like" evidence="1">
    <location>
        <begin position="308"/>
        <end position="378"/>
    </location>
</feature>
<dbReference type="OrthoDB" id="1000417at2"/>
<keyword evidence="4" id="KW-1185">Reference proteome</keyword>
<dbReference type="SUPFAM" id="SSF53335">
    <property type="entry name" value="S-adenosyl-L-methionine-dependent methyltransferases"/>
    <property type="match status" value="1"/>
</dbReference>
<protein>
    <submittedName>
        <fullName evidence="3">Uncharacterized protein</fullName>
    </submittedName>
</protein>
<organism evidence="3 4">
    <name type="scientific">Fibrisoma limi BUZ 3</name>
    <dbReference type="NCBI Taxonomy" id="1185876"/>
    <lineage>
        <taxon>Bacteria</taxon>
        <taxon>Pseudomonadati</taxon>
        <taxon>Bacteroidota</taxon>
        <taxon>Cytophagia</taxon>
        <taxon>Cytophagales</taxon>
        <taxon>Spirosomataceae</taxon>
        <taxon>Fibrisoma</taxon>
    </lineage>
</organism>
<evidence type="ECO:0000313" key="4">
    <source>
        <dbReference type="Proteomes" id="UP000009309"/>
    </source>
</evidence>
<name>I2GHG6_9BACT</name>
<proteinExistence type="predicted"/>
<accession>I2GHG6</accession>
<dbReference type="eggNOG" id="COG2265">
    <property type="taxonomic scope" value="Bacteria"/>
</dbReference>
<dbReference type="AlphaFoldDB" id="I2GHG6"/>